<evidence type="ECO:0000313" key="3">
    <source>
        <dbReference type="Proteomes" id="UP000663891"/>
    </source>
</evidence>
<comment type="caution">
    <text evidence="1">The sequence shown here is derived from an EMBL/GenBank/DDBJ whole genome shotgun (WGS) entry which is preliminary data.</text>
</comment>
<dbReference type="Proteomes" id="UP000663881">
    <property type="component" value="Unassembled WGS sequence"/>
</dbReference>
<evidence type="ECO:0000313" key="1">
    <source>
        <dbReference type="EMBL" id="CAF1086441.1"/>
    </source>
</evidence>
<sequence>MSLGSMRTTFLQNLTSIAKASTEITVSQVASFLISTFEYARKRNLANSTVFEEAECHQLEQELPKVYQILGRGKGIVRLCRNTCEEDLFEYLKYLSAAKFLVDDFGKFVPNSPEKEQDVTALKEDFNEKWYFLGLNYNMDFEDPYPDGPKPDWSGVPESHYWWADIDNLYSLVWAKTATK</sequence>
<evidence type="ECO:0000313" key="2">
    <source>
        <dbReference type="EMBL" id="CAF3802383.1"/>
    </source>
</evidence>
<proteinExistence type="predicted"/>
<name>A0A814N296_9BILA</name>
<dbReference type="EMBL" id="CAJNON010000191">
    <property type="protein sequence ID" value="CAF1086441.1"/>
    <property type="molecule type" value="Genomic_DNA"/>
</dbReference>
<dbReference type="EMBL" id="CAJOAY010001157">
    <property type="protein sequence ID" value="CAF3802383.1"/>
    <property type="molecule type" value="Genomic_DNA"/>
</dbReference>
<dbReference type="Proteomes" id="UP000663891">
    <property type="component" value="Unassembled WGS sequence"/>
</dbReference>
<gene>
    <name evidence="2" type="ORF">OKA104_LOCUS18560</name>
    <name evidence="1" type="ORF">VCS650_LOCUS19312</name>
</gene>
<organism evidence="1 3">
    <name type="scientific">Adineta steineri</name>
    <dbReference type="NCBI Taxonomy" id="433720"/>
    <lineage>
        <taxon>Eukaryota</taxon>
        <taxon>Metazoa</taxon>
        <taxon>Spiralia</taxon>
        <taxon>Gnathifera</taxon>
        <taxon>Rotifera</taxon>
        <taxon>Eurotatoria</taxon>
        <taxon>Bdelloidea</taxon>
        <taxon>Adinetida</taxon>
        <taxon>Adinetidae</taxon>
        <taxon>Adineta</taxon>
    </lineage>
</organism>
<dbReference type="OrthoDB" id="10274045at2759"/>
<protein>
    <submittedName>
        <fullName evidence="1">Uncharacterized protein</fullName>
    </submittedName>
</protein>
<reference evidence="1" key="1">
    <citation type="submission" date="2021-02" db="EMBL/GenBank/DDBJ databases">
        <authorList>
            <person name="Nowell W R."/>
        </authorList>
    </citation>
    <scope>NUCLEOTIDE SEQUENCE</scope>
</reference>
<accession>A0A814N296</accession>
<dbReference type="AlphaFoldDB" id="A0A814N296"/>